<sequence>MKIVEFLRPDAVIGTLSGQSGQAVLSELTRPLVAIQKVDGQKLLDTLLEREKLGSTGIGEGVAIPHGKVPNLPGLMASFGRSIPGVDFRAIDGKPTHLFFALFAPENSAGAHLKALARISRIFKNPAFREAILKAANEAEIYRLIEAEDAKY</sequence>
<dbReference type="Proteomes" id="UP001162891">
    <property type="component" value="Chromosome"/>
</dbReference>
<dbReference type="CDD" id="cd00211">
    <property type="entry name" value="PTS_IIA_fru"/>
    <property type="match status" value="1"/>
</dbReference>
<name>A0ABN6MQM2_9BACT</name>
<evidence type="ECO:0000259" key="1">
    <source>
        <dbReference type="PROSITE" id="PS51094"/>
    </source>
</evidence>
<dbReference type="InterPro" id="IPR051541">
    <property type="entry name" value="PTS_SugarTrans_NitroReg"/>
</dbReference>
<dbReference type="SUPFAM" id="SSF55804">
    <property type="entry name" value="Phoshotransferase/anion transport protein"/>
    <property type="match status" value="1"/>
</dbReference>
<feature type="domain" description="PTS EIIA type-2" evidence="1">
    <location>
        <begin position="5"/>
        <end position="148"/>
    </location>
</feature>
<gene>
    <name evidence="2" type="ORF">AMOR_22750</name>
</gene>
<dbReference type="PROSITE" id="PS00372">
    <property type="entry name" value="PTS_EIIA_TYPE_2_HIS"/>
    <property type="match status" value="1"/>
</dbReference>
<reference evidence="3" key="1">
    <citation type="journal article" date="2022" name="Int. J. Syst. Evol. Microbiol.">
        <title>Anaeromyxobacter oryzae sp. nov., Anaeromyxobacter diazotrophicus sp. nov. and Anaeromyxobacter paludicola sp. nov., isolated from paddy soils.</title>
        <authorList>
            <person name="Itoh H."/>
            <person name="Xu Z."/>
            <person name="Mise K."/>
            <person name="Masuda Y."/>
            <person name="Ushijima N."/>
            <person name="Hayakawa C."/>
            <person name="Shiratori Y."/>
            <person name="Senoo K."/>
        </authorList>
    </citation>
    <scope>NUCLEOTIDE SEQUENCE [LARGE SCALE GENOMIC DNA]</scope>
    <source>
        <strain evidence="3">Red232</strain>
    </source>
</reference>
<dbReference type="PROSITE" id="PS51094">
    <property type="entry name" value="PTS_EIIA_TYPE_2"/>
    <property type="match status" value="1"/>
</dbReference>
<evidence type="ECO:0000313" key="3">
    <source>
        <dbReference type="Proteomes" id="UP001162891"/>
    </source>
</evidence>
<accession>A0ABN6MQM2</accession>
<protein>
    <submittedName>
        <fullName evidence="2">PTS fructose transporter subunit IIA</fullName>
    </submittedName>
</protein>
<proteinExistence type="predicted"/>
<dbReference type="PANTHER" id="PTHR47738">
    <property type="entry name" value="PTS SYSTEM FRUCTOSE-LIKE EIIA COMPONENT-RELATED"/>
    <property type="match status" value="1"/>
</dbReference>
<dbReference type="PANTHER" id="PTHR47738:SF1">
    <property type="entry name" value="NITROGEN REGULATORY PROTEIN"/>
    <property type="match status" value="1"/>
</dbReference>
<dbReference type="RefSeq" id="WP_248361151.1">
    <property type="nucleotide sequence ID" value="NZ_AP025591.1"/>
</dbReference>
<dbReference type="Pfam" id="PF00359">
    <property type="entry name" value="PTS_EIIA_2"/>
    <property type="match status" value="1"/>
</dbReference>
<dbReference type="EMBL" id="AP025591">
    <property type="protein sequence ID" value="BDG03279.1"/>
    <property type="molecule type" value="Genomic_DNA"/>
</dbReference>
<dbReference type="InterPro" id="IPR002178">
    <property type="entry name" value="PTS_EIIA_type-2_dom"/>
</dbReference>
<dbReference type="Gene3D" id="3.40.930.10">
    <property type="entry name" value="Mannitol-specific EII, Chain A"/>
    <property type="match status" value="1"/>
</dbReference>
<dbReference type="InterPro" id="IPR016152">
    <property type="entry name" value="PTrfase/Anion_transptr"/>
</dbReference>
<evidence type="ECO:0000313" key="2">
    <source>
        <dbReference type="EMBL" id="BDG03279.1"/>
    </source>
</evidence>
<keyword evidence="3" id="KW-1185">Reference proteome</keyword>
<organism evidence="2 3">
    <name type="scientific">Anaeromyxobacter oryzae</name>
    <dbReference type="NCBI Taxonomy" id="2918170"/>
    <lineage>
        <taxon>Bacteria</taxon>
        <taxon>Pseudomonadati</taxon>
        <taxon>Myxococcota</taxon>
        <taxon>Myxococcia</taxon>
        <taxon>Myxococcales</taxon>
        <taxon>Cystobacterineae</taxon>
        <taxon>Anaeromyxobacteraceae</taxon>
        <taxon>Anaeromyxobacter</taxon>
    </lineage>
</organism>